<proteinExistence type="predicted"/>
<dbReference type="EMBL" id="JELW01000001">
    <property type="protein sequence ID" value="EXV05957.1"/>
    <property type="molecule type" value="Genomic_DNA"/>
</dbReference>
<reference evidence="2 3" key="1">
    <citation type="submission" date="2014-02" db="EMBL/GenBank/DDBJ databases">
        <title>The genome sequence of the entomopathogenic fungus Metarhizium robertsii ARSEF 2575.</title>
        <authorList>
            <person name="Giuliano Garisto Donzelli B."/>
            <person name="Roe B.A."/>
            <person name="Macmil S.L."/>
            <person name="Krasnoff S.B."/>
            <person name="Gibson D.M."/>
        </authorList>
    </citation>
    <scope>NUCLEOTIDE SEQUENCE [LARGE SCALE GENOMIC DNA]</scope>
    <source>
        <strain evidence="2 3">ARSEF 2575</strain>
    </source>
</reference>
<dbReference type="Proteomes" id="UP000030151">
    <property type="component" value="Unassembled WGS sequence"/>
</dbReference>
<protein>
    <submittedName>
        <fullName evidence="2">Uncharacterized protein</fullName>
    </submittedName>
</protein>
<organism evidence="2 3">
    <name type="scientific">Metarhizium robertsii</name>
    <dbReference type="NCBI Taxonomy" id="568076"/>
    <lineage>
        <taxon>Eukaryota</taxon>
        <taxon>Fungi</taxon>
        <taxon>Dikarya</taxon>
        <taxon>Ascomycota</taxon>
        <taxon>Pezizomycotina</taxon>
        <taxon>Sordariomycetes</taxon>
        <taxon>Hypocreomycetidae</taxon>
        <taxon>Hypocreales</taxon>
        <taxon>Clavicipitaceae</taxon>
        <taxon>Metarhizium</taxon>
    </lineage>
</organism>
<evidence type="ECO:0000313" key="2">
    <source>
        <dbReference type="EMBL" id="EXV05957.1"/>
    </source>
</evidence>
<feature type="transmembrane region" description="Helical" evidence="1">
    <location>
        <begin position="20"/>
        <end position="44"/>
    </location>
</feature>
<name>A0A0A1V6X8_9HYPO</name>
<dbReference type="HOGENOM" id="CLU_2996959_0_0_1"/>
<comment type="caution">
    <text evidence="2">The sequence shown here is derived from an EMBL/GenBank/DDBJ whole genome shotgun (WGS) entry which is preliminary data.</text>
</comment>
<accession>A0A0A1V6X8</accession>
<sequence length="57" mass="6770">MAAFLKNRTTYDEDKILNLIWFGLVGLQVVIVMSVAAQAARRYLRHYFQQRRKQMLP</sequence>
<gene>
    <name evidence="2" type="ORF">X797_000674</name>
</gene>
<evidence type="ECO:0000256" key="1">
    <source>
        <dbReference type="SAM" id="Phobius"/>
    </source>
</evidence>
<evidence type="ECO:0000313" key="3">
    <source>
        <dbReference type="Proteomes" id="UP000030151"/>
    </source>
</evidence>
<keyword evidence="1" id="KW-0812">Transmembrane</keyword>
<keyword evidence="1" id="KW-0472">Membrane</keyword>
<dbReference type="AlphaFoldDB" id="A0A0A1V6X8"/>
<keyword evidence="1" id="KW-1133">Transmembrane helix</keyword>